<dbReference type="PANTHER" id="PTHR30153:SF2">
    <property type="entry name" value="REPLICATIVE DNA HELICASE"/>
    <property type="match status" value="1"/>
</dbReference>
<dbReference type="InterPro" id="IPR007693">
    <property type="entry name" value="DNA_helicase_DnaB-like_N"/>
</dbReference>
<organism evidence="4 5">
    <name type="scientific">Candidatus Kaiserbacteria bacterium CG10_big_fil_rev_8_21_14_0_10_44_10</name>
    <dbReference type="NCBI Taxonomy" id="1974606"/>
    <lineage>
        <taxon>Bacteria</taxon>
        <taxon>Candidatus Kaiseribacteriota</taxon>
    </lineage>
</organism>
<sequence length="54" mass="6200">MVDLNKSLRVPPHNIEAERALLGAVILKPETIHDVSAIVYPESFYADKHREIFR</sequence>
<evidence type="ECO:0000256" key="2">
    <source>
        <dbReference type="ARBA" id="ARBA00023125"/>
    </source>
</evidence>
<dbReference type="GO" id="GO:0003677">
    <property type="term" value="F:DNA binding"/>
    <property type="evidence" value="ECO:0007669"/>
    <property type="project" value="UniProtKB-KW"/>
</dbReference>
<name>A0A2H0UJR6_9BACT</name>
<dbReference type="Gene3D" id="1.10.860.10">
    <property type="entry name" value="DNAb Helicase, Chain A"/>
    <property type="match status" value="1"/>
</dbReference>
<protein>
    <recommendedName>
        <fullName evidence="3">DNA helicase DnaB-like N-terminal domain-containing protein</fullName>
    </recommendedName>
</protein>
<reference evidence="5" key="1">
    <citation type="submission" date="2017-09" db="EMBL/GenBank/DDBJ databases">
        <title>Depth-based differentiation of microbial function through sediment-hosted aquifers and enrichment of novel symbionts in the deep terrestrial subsurface.</title>
        <authorList>
            <person name="Probst A.J."/>
            <person name="Ladd B."/>
            <person name="Jarett J.K."/>
            <person name="Geller-Mcgrath D.E."/>
            <person name="Sieber C.M.K."/>
            <person name="Emerson J.B."/>
            <person name="Anantharaman K."/>
            <person name="Thomas B.C."/>
            <person name="Malmstrom R."/>
            <person name="Stieglmeier M."/>
            <person name="Klingl A."/>
            <person name="Woyke T."/>
            <person name="Ryan C.M."/>
            <person name="Banfield J.F."/>
        </authorList>
    </citation>
    <scope>NUCLEOTIDE SEQUENCE [LARGE SCALE GENOMIC DNA]</scope>
</reference>
<keyword evidence="1" id="KW-0235">DNA replication</keyword>
<feature type="domain" description="DNA helicase DnaB-like N-terminal" evidence="3">
    <location>
        <begin position="11"/>
        <end position="54"/>
    </location>
</feature>
<keyword evidence="2" id="KW-0238">DNA-binding</keyword>
<dbReference type="SUPFAM" id="SSF48024">
    <property type="entry name" value="N-terminal domain of DnaB helicase"/>
    <property type="match status" value="1"/>
</dbReference>
<dbReference type="GO" id="GO:0005829">
    <property type="term" value="C:cytosol"/>
    <property type="evidence" value="ECO:0007669"/>
    <property type="project" value="TreeGrafter"/>
</dbReference>
<dbReference type="InterPro" id="IPR016136">
    <property type="entry name" value="DNA_helicase_N/primase_C"/>
</dbReference>
<dbReference type="Pfam" id="PF00772">
    <property type="entry name" value="DnaB"/>
    <property type="match status" value="1"/>
</dbReference>
<dbReference type="GO" id="GO:0003678">
    <property type="term" value="F:DNA helicase activity"/>
    <property type="evidence" value="ECO:0007669"/>
    <property type="project" value="InterPro"/>
</dbReference>
<dbReference type="PANTHER" id="PTHR30153">
    <property type="entry name" value="REPLICATIVE DNA HELICASE DNAB"/>
    <property type="match status" value="1"/>
</dbReference>
<feature type="non-terminal residue" evidence="4">
    <location>
        <position position="54"/>
    </location>
</feature>
<gene>
    <name evidence="4" type="ORF">COU14_00890</name>
</gene>
<evidence type="ECO:0000256" key="1">
    <source>
        <dbReference type="ARBA" id="ARBA00022705"/>
    </source>
</evidence>
<dbReference type="AlphaFoldDB" id="A0A2H0UJR6"/>
<comment type="caution">
    <text evidence="4">The sequence shown here is derived from an EMBL/GenBank/DDBJ whole genome shotgun (WGS) entry which is preliminary data.</text>
</comment>
<evidence type="ECO:0000259" key="3">
    <source>
        <dbReference type="Pfam" id="PF00772"/>
    </source>
</evidence>
<proteinExistence type="predicted"/>
<dbReference type="GO" id="GO:0005524">
    <property type="term" value="F:ATP binding"/>
    <property type="evidence" value="ECO:0007669"/>
    <property type="project" value="InterPro"/>
</dbReference>
<dbReference type="InterPro" id="IPR036185">
    <property type="entry name" value="DNA_heli_DnaB-like_N_sf"/>
</dbReference>
<accession>A0A2H0UJR6</accession>
<evidence type="ECO:0000313" key="5">
    <source>
        <dbReference type="Proteomes" id="UP000229612"/>
    </source>
</evidence>
<dbReference type="GO" id="GO:0006260">
    <property type="term" value="P:DNA replication"/>
    <property type="evidence" value="ECO:0007669"/>
    <property type="project" value="UniProtKB-KW"/>
</dbReference>
<dbReference type="EMBL" id="PFBG01000012">
    <property type="protein sequence ID" value="PIR86035.1"/>
    <property type="molecule type" value="Genomic_DNA"/>
</dbReference>
<dbReference type="Proteomes" id="UP000229612">
    <property type="component" value="Unassembled WGS sequence"/>
</dbReference>
<evidence type="ECO:0000313" key="4">
    <source>
        <dbReference type="EMBL" id="PIR86035.1"/>
    </source>
</evidence>